<dbReference type="Proteomes" id="UP001059597">
    <property type="component" value="Chromosome"/>
</dbReference>
<evidence type="ECO:0000313" key="2">
    <source>
        <dbReference type="EMBL" id="BDM69718.1"/>
    </source>
</evidence>
<feature type="region of interest" description="Disordered" evidence="1">
    <location>
        <begin position="19"/>
        <end position="68"/>
    </location>
</feature>
<organism evidence="2 3">
    <name type="scientific">Streptomyces nigrescens</name>
    <dbReference type="NCBI Taxonomy" id="1920"/>
    <lineage>
        <taxon>Bacteria</taxon>
        <taxon>Bacillati</taxon>
        <taxon>Actinomycetota</taxon>
        <taxon>Actinomycetes</taxon>
        <taxon>Kitasatosporales</taxon>
        <taxon>Streptomycetaceae</taxon>
        <taxon>Streptomyces</taxon>
    </lineage>
</organism>
<proteinExistence type="predicted"/>
<protein>
    <submittedName>
        <fullName evidence="2">Uncharacterized protein</fullName>
    </submittedName>
</protein>
<evidence type="ECO:0000313" key="3">
    <source>
        <dbReference type="Proteomes" id="UP001059597"/>
    </source>
</evidence>
<reference evidence="2" key="1">
    <citation type="submission" date="2022-06" db="EMBL/GenBank/DDBJ databases">
        <title>Complete genome sequence of Streptomyces nigrescens HEK616.</title>
        <authorList>
            <person name="Asamizu S."/>
            <person name="Onaka H."/>
        </authorList>
    </citation>
    <scope>NUCLEOTIDE SEQUENCE</scope>
    <source>
        <strain evidence="2">HEK616</strain>
    </source>
</reference>
<gene>
    <name evidence="2" type="ORF">HEK616_32050</name>
</gene>
<keyword evidence="3" id="KW-1185">Reference proteome</keyword>
<name>A0ABN6QU83_STRNI</name>
<sequence>MTVLRRLLRVYLRLCTVPDAHGTSPLTSTRDTGFPRLLTGRPQAPLNHGAQSPPAEQPGPTCLSVENRGRAVHTVAVN</sequence>
<evidence type="ECO:0000256" key="1">
    <source>
        <dbReference type="SAM" id="MobiDB-lite"/>
    </source>
</evidence>
<dbReference type="EMBL" id="AP026073">
    <property type="protein sequence ID" value="BDM69718.1"/>
    <property type="molecule type" value="Genomic_DNA"/>
</dbReference>
<accession>A0ABN6QU83</accession>